<accession>X0SX20</accession>
<dbReference type="EMBL" id="BARS01007249">
    <property type="protein sequence ID" value="GAF80447.1"/>
    <property type="molecule type" value="Genomic_DNA"/>
</dbReference>
<reference evidence="1" key="1">
    <citation type="journal article" date="2014" name="Front. Microbiol.">
        <title>High frequency of phylogenetically diverse reductive dehalogenase-homologous genes in deep subseafloor sedimentary metagenomes.</title>
        <authorList>
            <person name="Kawai M."/>
            <person name="Futagami T."/>
            <person name="Toyoda A."/>
            <person name="Takaki Y."/>
            <person name="Nishi S."/>
            <person name="Hori S."/>
            <person name="Arai W."/>
            <person name="Tsubouchi T."/>
            <person name="Morono Y."/>
            <person name="Uchiyama I."/>
            <person name="Ito T."/>
            <person name="Fujiyama A."/>
            <person name="Inagaki F."/>
            <person name="Takami H."/>
        </authorList>
    </citation>
    <scope>NUCLEOTIDE SEQUENCE</scope>
    <source>
        <strain evidence="1">Expedition CK06-06</strain>
    </source>
</reference>
<proteinExistence type="predicted"/>
<organism evidence="1">
    <name type="scientific">marine sediment metagenome</name>
    <dbReference type="NCBI Taxonomy" id="412755"/>
    <lineage>
        <taxon>unclassified sequences</taxon>
        <taxon>metagenomes</taxon>
        <taxon>ecological metagenomes</taxon>
    </lineage>
</organism>
<gene>
    <name evidence="1" type="ORF">S01H1_13988</name>
</gene>
<sequence length="105" mass="11331">MSQNTEARAALELAGWSEDRINAALGKSQVAETEVRLNSGEEADKFGLASIYKVQANGYARSKMGIRSPEGFVSLIGQLQDAYGTLEDTQPFTPFALVTEEDSDA</sequence>
<evidence type="ECO:0000313" key="1">
    <source>
        <dbReference type="EMBL" id="GAF80447.1"/>
    </source>
</evidence>
<protein>
    <submittedName>
        <fullName evidence="1">Uncharacterized protein</fullName>
    </submittedName>
</protein>
<name>X0SX20_9ZZZZ</name>
<dbReference type="AlphaFoldDB" id="X0SX20"/>
<comment type="caution">
    <text evidence="1">The sequence shown here is derived from an EMBL/GenBank/DDBJ whole genome shotgun (WGS) entry which is preliminary data.</text>
</comment>